<keyword evidence="6" id="KW-1185">Reference proteome</keyword>
<evidence type="ECO:0000256" key="1">
    <source>
        <dbReference type="ARBA" id="ARBA00023015"/>
    </source>
</evidence>
<evidence type="ECO:0000256" key="2">
    <source>
        <dbReference type="ARBA" id="ARBA00023125"/>
    </source>
</evidence>
<evidence type="ECO:0000259" key="4">
    <source>
        <dbReference type="Pfam" id="PF13377"/>
    </source>
</evidence>
<keyword evidence="3" id="KW-0804">Transcription</keyword>
<feature type="domain" description="Transcriptional regulator LacI/GalR-like sensor" evidence="4">
    <location>
        <begin position="5"/>
        <end position="78"/>
    </location>
</feature>
<keyword evidence="2" id="KW-0238">DNA-binding</keyword>
<dbReference type="Pfam" id="PF13377">
    <property type="entry name" value="Peripla_BP_3"/>
    <property type="match status" value="1"/>
</dbReference>
<evidence type="ECO:0000313" key="5">
    <source>
        <dbReference type="EMBL" id="GAA2493975.1"/>
    </source>
</evidence>
<dbReference type="PANTHER" id="PTHR30146">
    <property type="entry name" value="LACI-RELATED TRANSCRIPTIONAL REPRESSOR"/>
    <property type="match status" value="1"/>
</dbReference>
<evidence type="ECO:0000313" key="6">
    <source>
        <dbReference type="Proteomes" id="UP001501777"/>
    </source>
</evidence>
<sequence>MSPSLSRAGLEIPRDVPVVGYDDSHLSHLMPIGLTTVRQDARLMAERAVRFAVERLEQPELEPREAVLDPKLVVRGTSGPAPEPSA</sequence>
<protein>
    <recommendedName>
        <fullName evidence="4">Transcriptional regulator LacI/GalR-like sensor domain-containing protein</fullName>
    </recommendedName>
</protein>
<accession>A0ABN3M220</accession>
<dbReference type="InterPro" id="IPR046335">
    <property type="entry name" value="LacI/GalR-like_sensor"/>
</dbReference>
<gene>
    <name evidence="5" type="ORF">GCM10010276_37690</name>
</gene>
<dbReference type="Gene3D" id="3.40.50.2300">
    <property type="match status" value="2"/>
</dbReference>
<dbReference type="Proteomes" id="UP001501777">
    <property type="component" value="Unassembled WGS sequence"/>
</dbReference>
<proteinExistence type="predicted"/>
<dbReference type="PANTHER" id="PTHR30146:SF109">
    <property type="entry name" value="HTH-TYPE TRANSCRIPTIONAL REGULATOR GALS"/>
    <property type="match status" value="1"/>
</dbReference>
<dbReference type="InterPro" id="IPR028082">
    <property type="entry name" value="Peripla_BP_I"/>
</dbReference>
<keyword evidence="1" id="KW-0805">Transcription regulation</keyword>
<dbReference type="SUPFAM" id="SSF53822">
    <property type="entry name" value="Periplasmic binding protein-like I"/>
    <property type="match status" value="1"/>
</dbReference>
<evidence type="ECO:0000256" key="3">
    <source>
        <dbReference type="ARBA" id="ARBA00023163"/>
    </source>
</evidence>
<dbReference type="EMBL" id="BAAASG010000008">
    <property type="protein sequence ID" value="GAA2493975.1"/>
    <property type="molecule type" value="Genomic_DNA"/>
</dbReference>
<reference evidence="5 6" key="1">
    <citation type="journal article" date="2019" name="Int. J. Syst. Evol. Microbiol.">
        <title>The Global Catalogue of Microorganisms (GCM) 10K type strain sequencing project: providing services to taxonomists for standard genome sequencing and annotation.</title>
        <authorList>
            <consortium name="The Broad Institute Genomics Platform"/>
            <consortium name="The Broad Institute Genome Sequencing Center for Infectious Disease"/>
            <person name="Wu L."/>
            <person name="Ma J."/>
        </authorList>
    </citation>
    <scope>NUCLEOTIDE SEQUENCE [LARGE SCALE GENOMIC DNA]</scope>
    <source>
        <strain evidence="5 6">JCM 4395</strain>
    </source>
</reference>
<name>A0ABN3M220_STRLO</name>
<comment type="caution">
    <text evidence="5">The sequence shown here is derived from an EMBL/GenBank/DDBJ whole genome shotgun (WGS) entry which is preliminary data.</text>
</comment>
<organism evidence="5 6">
    <name type="scientific">Streptomyces longisporus</name>
    <dbReference type="NCBI Taxonomy" id="1948"/>
    <lineage>
        <taxon>Bacteria</taxon>
        <taxon>Bacillati</taxon>
        <taxon>Actinomycetota</taxon>
        <taxon>Actinomycetes</taxon>
        <taxon>Kitasatosporales</taxon>
        <taxon>Streptomycetaceae</taxon>
        <taxon>Streptomyces</taxon>
    </lineage>
</organism>